<feature type="repeat" description="WD" evidence="7">
    <location>
        <begin position="260"/>
        <end position="300"/>
    </location>
</feature>
<feature type="repeat" description="WD" evidence="7">
    <location>
        <begin position="389"/>
        <end position="420"/>
    </location>
</feature>
<reference evidence="9" key="1">
    <citation type="journal article" date="2014" name="Insect Biochem. Mol. Biol.">
        <title>An insight into the sialome of the frog biting fly, Corethrella appendiculata.</title>
        <authorList>
            <person name="Ribeiro J.M.C."/>
            <person name="Chagas A.C."/>
            <person name="Pham V.M."/>
            <person name="Lounibos L.P."/>
            <person name="Calvo E."/>
        </authorList>
    </citation>
    <scope>NUCLEOTIDE SEQUENCE</scope>
    <source>
        <tissue evidence="9">Salivary glands</tissue>
    </source>
</reference>
<evidence type="ECO:0000256" key="4">
    <source>
        <dbReference type="ARBA" id="ARBA00022737"/>
    </source>
</evidence>
<keyword evidence="4" id="KW-0677">Repeat</keyword>
<feature type="domain" description="NLE" evidence="8">
    <location>
        <begin position="13"/>
        <end position="80"/>
    </location>
</feature>
<evidence type="ECO:0000256" key="1">
    <source>
        <dbReference type="ARBA" id="ARBA00022517"/>
    </source>
</evidence>
<sequence>MDTQITGKGEGQLQVHLVTKQKQFAVPNLPYSIRANVTSKELNILINSLLKEKSNENNEKIEFDFLFNGEFMKIALGQFLREKDVSFEDTIEIEYVERYPAPEPQDCLLHDDWVSAIHTRNDWILTGCYDNTLCIWTTKGENKLTIPGHNGPIKDVSWISLDENVGVFASASQDQNVMLWAWNTKQNSVECVQTCKGHERGVDCIDVNLSGTKMATGSWDTMVKIWSTSLGEDHHRQQDEDSATIKRAKIENVRTPLITLAGHREAVSGIQWIDDHKIISSSWDHTIKTWDLNVGGMQSEITGNKTFFDLSYSKLNNLIVAASPDKNIRLYDLRSKHGAIVKNTFLGHTQWVQCVCWSKTNEFLFISGAYDNQVKLWDYRSPKAPIYDLIGHEDKVLACDWSNPKYMVSGGSDNSVRVFKSKIALGKENTM</sequence>
<dbReference type="HAMAP" id="MF_03029">
    <property type="entry name" value="WDR12"/>
    <property type="match status" value="1"/>
</dbReference>
<dbReference type="InterPro" id="IPR020472">
    <property type="entry name" value="WD40_PAC1"/>
</dbReference>
<keyword evidence="5 6" id="KW-0539">Nucleus</keyword>
<dbReference type="PROSITE" id="PS50082">
    <property type="entry name" value="WD_REPEATS_2"/>
    <property type="match status" value="4"/>
</dbReference>
<evidence type="ECO:0000259" key="8">
    <source>
        <dbReference type="Pfam" id="PF08154"/>
    </source>
</evidence>
<dbReference type="InterPro" id="IPR028599">
    <property type="entry name" value="WDR12/Ytm1"/>
</dbReference>
<keyword evidence="2 6" id="KW-0698">rRNA processing</keyword>
<proteinExistence type="evidence at transcript level"/>
<dbReference type="PRINTS" id="PR00320">
    <property type="entry name" value="GPROTEINBRPT"/>
</dbReference>
<dbReference type="SMART" id="SM00320">
    <property type="entry name" value="WD40"/>
    <property type="match status" value="7"/>
</dbReference>
<dbReference type="GO" id="GO:0000463">
    <property type="term" value="P:maturation of LSU-rRNA from tricistronic rRNA transcript (SSU-rRNA, 5.8S rRNA, LSU-rRNA)"/>
    <property type="evidence" value="ECO:0007669"/>
    <property type="project" value="UniProtKB-UniRule"/>
</dbReference>
<feature type="repeat" description="WD" evidence="7">
    <location>
        <begin position="345"/>
        <end position="387"/>
    </location>
</feature>
<dbReference type="GO" id="GO:0005654">
    <property type="term" value="C:nucleoplasm"/>
    <property type="evidence" value="ECO:0007669"/>
    <property type="project" value="UniProtKB-SubCell"/>
</dbReference>
<keyword evidence="3 7" id="KW-0853">WD repeat</keyword>
<dbReference type="InterPro" id="IPR019775">
    <property type="entry name" value="WD40_repeat_CS"/>
</dbReference>
<dbReference type="EMBL" id="GANO01000809">
    <property type="protein sequence ID" value="JAB59062.1"/>
    <property type="molecule type" value="mRNA"/>
</dbReference>
<evidence type="ECO:0000256" key="3">
    <source>
        <dbReference type="ARBA" id="ARBA00022574"/>
    </source>
</evidence>
<dbReference type="SUPFAM" id="SSF50978">
    <property type="entry name" value="WD40 repeat-like"/>
    <property type="match status" value="1"/>
</dbReference>
<dbReference type="GO" id="GO:0000466">
    <property type="term" value="P:maturation of 5.8S rRNA from tricistronic rRNA transcript (SSU-rRNA, 5.8S rRNA, LSU-rRNA)"/>
    <property type="evidence" value="ECO:0007669"/>
    <property type="project" value="UniProtKB-UniRule"/>
</dbReference>
<evidence type="ECO:0000313" key="9">
    <source>
        <dbReference type="EMBL" id="JAB59062.1"/>
    </source>
</evidence>
<dbReference type="GO" id="GO:0005730">
    <property type="term" value="C:nucleolus"/>
    <property type="evidence" value="ECO:0007669"/>
    <property type="project" value="UniProtKB-SubCell"/>
</dbReference>
<dbReference type="PROSITE" id="PS50294">
    <property type="entry name" value="WD_REPEATS_REGION"/>
    <property type="match status" value="3"/>
</dbReference>
<dbReference type="InterPro" id="IPR015943">
    <property type="entry name" value="WD40/YVTN_repeat-like_dom_sf"/>
</dbReference>
<comment type="similarity">
    <text evidence="6">Belongs to the WD repeat WDR12/YTM1 family.</text>
</comment>
<comment type="subcellular location">
    <subcellularLocation>
        <location evidence="6">Nucleus</location>
        <location evidence="6">Nucleolus</location>
    </subcellularLocation>
    <subcellularLocation>
        <location evidence="6">Nucleus</location>
        <location evidence="6">Nucleoplasm</location>
    </subcellularLocation>
</comment>
<evidence type="ECO:0000256" key="5">
    <source>
        <dbReference type="ARBA" id="ARBA00023242"/>
    </source>
</evidence>
<evidence type="ECO:0000256" key="7">
    <source>
        <dbReference type="PROSITE-ProRule" id="PRU00221"/>
    </source>
</evidence>
<dbReference type="GO" id="GO:0030687">
    <property type="term" value="C:preribosome, large subunit precursor"/>
    <property type="evidence" value="ECO:0007669"/>
    <property type="project" value="UniProtKB-UniRule"/>
</dbReference>
<evidence type="ECO:0000256" key="6">
    <source>
        <dbReference type="HAMAP-Rule" id="MF_03029"/>
    </source>
</evidence>
<dbReference type="InterPro" id="IPR036322">
    <property type="entry name" value="WD40_repeat_dom_sf"/>
</dbReference>
<evidence type="ECO:0000256" key="2">
    <source>
        <dbReference type="ARBA" id="ARBA00022552"/>
    </source>
</evidence>
<protein>
    <recommendedName>
        <fullName evidence="6">Ribosome biogenesis protein WDR12 homolog</fullName>
    </recommendedName>
</protein>
<dbReference type="GO" id="GO:0043021">
    <property type="term" value="F:ribonucleoprotein complex binding"/>
    <property type="evidence" value="ECO:0007669"/>
    <property type="project" value="UniProtKB-UniRule"/>
</dbReference>
<dbReference type="AlphaFoldDB" id="U5EMY7"/>
<dbReference type="CDD" id="cd00200">
    <property type="entry name" value="WD40"/>
    <property type="match status" value="1"/>
</dbReference>
<feature type="repeat" description="WD" evidence="7">
    <location>
        <begin position="195"/>
        <end position="236"/>
    </location>
</feature>
<accession>U5EMY7</accession>
<keyword evidence="1 6" id="KW-0690">Ribosome biogenesis</keyword>
<dbReference type="InterPro" id="IPR001680">
    <property type="entry name" value="WD40_rpt"/>
</dbReference>
<dbReference type="PROSITE" id="PS00678">
    <property type="entry name" value="WD_REPEATS_1"/>
    <property type="match status" value="1"/>
</dbReference>
<dbReference type="Gene3D" id="2.130.10.10">
    <property type="entry name" value="YVTN repeat-like/Quinoprotein amine dehydrogenase"/>
    <property type="match status" value="1"/>
</dbReference>
<dbReference type="Pfam" id="PF00400">
    <property type="entry name" value="WD40"/>
    <property type="match status" value="6"/>
</dbReference>
<dbReference type="PANTHER" id="PTHR19855">
    <property type="entry name" value="WD40 REPEAT PROTEIN 12, 37"/>
    <property type="match status" value="1"/>
</dbReference>
<dbReference type="Pfam" id="PF08154">
    <property type="entry name" value="NLE"/>
    <property type="match status" value="1"/>
</dbReference>
<dbReference type="FunFam" id="2.130.10.10:FF:001328">
    <property type="entry name" value="Ribosome biogenesis protein WDR12 homolog"/>
    <property type="match status" value="1"/>
</dbReference>
<dbReference type="InterPro" id="IPR012972">
    <property type="entry name" value="NLE"/>
</dbReference>
<organism evidence="9">
    <name type="scientific">Corethrella appendiculata</name>
    <dbReference type="NCBI Taxonomy" id="1370023"/>
    <lineage>
        <taxon>Eukaryota</taxon>
        <taxon>Metazoa</taxon>
        <taxon>Ecdysozoa</taxon>
        <taxon>Arthropoda</taxon>
        <taxon>Hexapoda</taxon>
        <taxon>Insecta</taxon>
        <taxon>Pterygota</taxon>
        <taxon>Neoptera</taxon>
        <taxon>Endopterygota</taxon>
        <taxon>Diptera</taxon>
        <taxon>Nematocera</taxon>
        <taxon>Culicoidea</taxon>
        <taxon>Chaoboridae</taxon>
        <taxon>Corethrella</taxon>
    </lineage>
</organism>
<dbReference type="PANTHER" id="PTHR19855:SF11">
    <property type="entry name" value="RIBOSOME BIOGENESIS PROTEIN WDR12"/>
    <property type="match status" value="1"/>
</dbReference>
<comment type="function">
    <text evidence="6">Required for maturation of ribosomal RNAs and formation of the large ribosomal subunit.</text>
</comment>
<name>U5EMY7_9DIPT</name>